<evidence type="ECO:0000313" key="6">
    <source>
        <dbReference type="Proteomes" id="UP000218505"/>
    </source>
</evidence>
<keyword evidence="6" id="KW-1185">Reference proteome</keyword>
<accession>A0A290Z921</accession>
<dbReference type="GO" id="GO:0045892">
    <property type="term" value="P:negative regulation of DNA-templated transcription"/>
    <property type="evidence" value="ECO:0007669"/>
    <property type="project" value="InterPro"/>
</dbReference>
<dbReference type="InterPro" id="IPR036390">
    <property type="entry name" value="WH_DNA-bd_sf"/>
</dbReference>
<keyword evidence="4" id="KW-0804">Transcription</keyword>
<evidence type="ECO:0000256" key="3">
    <source>
        <dbReference type="ARBA" id="ARBA00023125"/>
    </source>
</evidence>
<reference evidence="5" key="1">
    <citation type="submission" date="2017-09" db="EMBL/GenBank/DDBJ databases">
        <title>Complete Genome Sequence of ansamitocin-producing Bacterium Actinosynnema pretiosum X47.</title>
        <authorList>
            <person name="Cao G."/>
            <person name="Zong G."/>
            <person name="Zhong C."/>
            <person name="Fu J."/>
        </authorList>
    </citation>
    <scope>NUCLEOTIDE SEQUENCE [LARGE SCALE GENOMIC DNA]</scope>
    <source>
        <strain evidence="5">X47</strain>
    </source>
</reference>
<organism evidence="5 6">
    <name type="scientific">Actinosynnema pretiosum</name>
    <dbReference type="NCBI Taxonomy" id="42197"/>
    <lineage>
        <taxon>Bacteria</taxon>
        <taxon>Bacillati</taxon>
        <taxon>Actinomycetota</taxon>
        <taxon>Actinomycetes</taxon>
        <taxon>Pseudonocardiales</taxon>
        <taxon>Pseudonocardiaceae</taxon>
        <taxon>Actinosynnema</taxon>
    </lineage>
</organism>
<evidence type="ECO:0000256" key="4">
    <source>
        <dbReference type="ARBA" id="ARBA00023163"/>
    </source>
</evidence>
<evidence type="ECO:0000256" key="1">
    <source>
        <dbReference type="ARBA" id="ARBA00011046"/>
    </source>
</evidence>
<gene>
    <name evidence="5" type="ORF">CNX65_21485</name>
</gene>
<sequence>MTEATRGDTTGGQARRRPGALAAEVLHALVEAGKALTPAEVLERLAPTGARSYSAVVTTLTRLHGKSAVTRVKDGRAYRYSATADPSALVAWRMARLLEAEADHAPVLTRFVRGLSEDDEAVLRRLLADGGA</sequence>
<keyword evidence="2" id="KW-0805">Transcription regulation</keyword>
<name>A0A290Z921_9PSEU</name>
<evidence type="ECO:0000313" key="5">
    <source>
        <dbReference type="EMBL" id="ATE55541.1"/>
    </source>
</evidence>
<proteinExistence type="inferred from homology"/>
<comment type="similarity">
    <text evidence="1">Belongs to the BlaI transcriptional regulatory family.</text>
</comment>
<dbReference type="InterPro" id="IPR036388">
    <property type="entry name" value="WH-like_DNA-bd_sf"/>
</dbReference>
<dbReference type="SUPFAM" id="SSF46785">
    <property type="entry name" value="Winged helix' DNA-binding domain"/>
    <property type="match status" value="1"/>
</dbReference>
<protein>
    <submittedName>
        <fullName evidence="5">CopY family transcriptional regulator</fullName>
    </submittedName>
</protein>
<dbReference type="InterPro" id="IPR005650">
    <property type="entry name" value="BlaI_family"/>
</dbReference>
<dbReference type="EMBL" id="CP023445">
    <property type="protein sequence ID" value="ATE55541.1"/>
    <property type="molecule type" value="Genomic_DNA"/>
</dbReference>
<keyword evidence="3" id="KW-0238">DNA-binding</keyword>
<dbReference type="GO" id="GO:0003677">
    <property type="term" value="F:DNA binding"/>
    <property type="evidence" value="ECO:0007669"/>
    <property type="project" value="UniProtKB-KW"/>
</dbReference>
<dbReference type="RefSeq" id="WP_096495372.1">
    <property type="nucleotide sequence ID" value="NZ_CP023445.1"/>
</dbReference>
<dbReference type="Gene3D" id="1.10.10.10">
    <property type="entry name" value="Winged helix-like DNA-binding domain superfamily/Winged helix DNA-binding domain"/>
    <property type="match status" value="1"/>
</dbReference>
<dbReference type="KEGG" id="apre:CNX65_21485"/>
<dbReference type="Pfam" id="PF03965">
    <property type="entry name" value="Penicillinase_R"/>
    <property type="match status" value="1"/>
</dbReference>
<dbReference type="AlphaFoldDB" id="A0A290Z921"/>
<evidence type="ECO:0000256" key="2">
    <source>
        <dbReference type="ARBA" id="ARBA00023015"/>
    </source>
</evidence>
<dbReference type="Proteomes" id="UP000218505">
    <property type="component" value="Chromosome"/>
</dbReference>